<evidence type="ECO:0000313" key="3">
    <source>
        <dbReference type="Proteomes" id="UP000179807"/>
    </source>
</evidence>
<dbReference type="AlphaFoldDB" id="A0A1J4JU26"/>
<dbReference type="EMBL" id="MLAK01000927">
    <property type="protein sequence ID" value="OHT01022.1"/>
    <property type="molecule type" value="Genomic_DNA"/>
</dbReference>
<keyword evidence="3" id="KW-1185">Reference proteome</keyword>
<feature type="coiled-coil region" evidence="1">
    <location>
        <begin position="655"/>
        <end position="800"/>
    </location>
</feature>
<gene>
    <name evidence="2" type="ORF">TRFO_07692</name>
</gene>
<organism evidence="2 3">
    <name type="scientific">Tritrichomonas foetus</name>
    <dbReference type="NCBI Taxonomy" id="1144522"/>
    <lineage>
        <taxon>Eukaryota</taxon>
        <taxon>Metamonada</taxon>
        <taxon>Parabasalia</taxon>
        <taxon>Tritrichomonadida</taxon>
        <taxon>Tritrichomonadidae</taxon>
        <taxon>Tritrichomonas</taxon>
    </lineage>
</organism>
<accession>A0A1J4JU26</accession>
<evidence type="ECO:0000313" key="2">
    <source>
        <dbReference type="EMBL" id="OHT01022.1"/>
    </source>
</evidence>
<proteinExistence type="predicted"/>
<dbReference type="Proteomes" id="UP000179807">
    <property type="component" value="Unassembled WGS sequence"/>
</dbReference>
<feature type="coiled-coil region" evidence="1">
    <location>
        <begin position="857"/>
        <end position="884"/>
    </location>
</feature>
<sequence length="1079" mass="126775">MFNHDENEKNISENTNLDHSTISSMLLIAKNINSNPPQLIDFCDGSQALQTICTHFNKLVEQNGLVKYDKKNREDLDLIFRTFVSEVVRLVKGKEKINDSQMHLSELSSSHDKYLDTFEKLADAKSSIKKLEDQIDDEDLNTKTELKMKIKKLNNTIDSIIKDSAKNSRKADQIQRECDNSVFEIQKKYDRLCNKAREINDERKVLKYAKTRLESQINSNKEEIGSLKLEIHELKTKLVIKTDEIEVLKAQNIESEMHAQNLLTDNQKLAIVVNDYKSKYEKSKLAIKQLDPRIIADIENDKKNLQSSVKILTDTLDNTSEELIQSMNHYNNSINLVHKMVQMINSMDEKLNIQKSMIDRLSQEKINLMKSRDDLFHDFNKIQDKNSIIDQIKQNMFPEFNGDDKEIPSLLNEMINNQNNLMKNQNKRLFTMIENLTKFLVNLISSNQIDYLLLRQNDDDSNLNDDNNFKDQILLEAARIRQYMSQNSLDLENDDQILDLSKICKDRELFNVLSSQIVVNRIIQKHSESLELHDSKQAVIMNEISQVLEYQGDYERLPEYIQNIKSIIDNIIEETKAKNIHHLKKTMIYKMNILNDFDSNLRELLNYEEDLIHLPHFVCEYIKDIEKRTYEERHHIQYSYQSQIKQLQTQFNEEKVKAINYIKSLEAENKQFKEKLNLISKEKIELEKEFNNMKEKALHSVKTEQINHDESHNKLNELLNCYNDLQNDANRLRSENKELINKLDETQKLSDVRINEMINQMNEQHKQELDAIKESKASQEEKLNDDSKKLKDKYKKLKVNFKQVMSTYVDAFNKQKNMITTLKLKNDELSKNSITNLNEKNTDNHFQIENLKLQATNKSLSSEKQSLLTKITQLNEKINQIQQARDIYWESQIAVKENEFKKRIFVSEQALNDFTHNIITQISTYIPKPIEISQQFAQKGIATLMTKIENNENLISEMQRELLKIHKSDAYLEERYNAWEKWGRFTYESIIGSKAQKNSQDLRYALGEIMLSTINQRNIFNKLESLRIQKKIMLKNDIFERIDQDISLSSIIILILAVKKMTPLKSFSLPLIKSENTQK</sequence>
<dbReference type="VEuPathDB" id="TrichDB:TRFO_07692"/>
<comment type="caution">
    <text evidence="2">The sequence shown here is derived from an EMBL/GenBank/DDBJ whole genome shotgun (WGS) entry which is preliminary data.</text>
</comment>
<feature type="coiled-coil region" evidence="1">
    <location>
        <begin position="210"/>
        <end position="251"/>
    </location>
</feature>
<feature type="coiled-coil region" evidence="1">
    <location>
        <begin position="121"/>
        <end position="163"/>
    </location>
</feature>
<protein>
    <submittedName>
        <fullName evidence="2">Uncharacterized protein</fullName>
    </submittedName>
</protein>
<dbReference type="RefSeq" id="XP_068354158.1">
    <property type="nucleotide sequence ID" value="XM_068493834.1"/>
</dbReference>
<evidence type="ECO:0000256" key="1">
    <source>
        <dbReference type="SAM" id="Coils"/>
    </source>
</evidence>
<feature type="coiled-coil region" evidence="1">
    <location>
        <begin position="295"/>
        <end position="364"/>
    </location>
</feature>
<keyword evidence="1" id="KW-0175">Coiled coil</keyword>
<reference evidence="2" key="1">
    <citation type="submission" date="2016-10" db="EMBL/GenBank/DDBJ databases">
        <authorList>
            <person name="Benchimol M."/>
            <person name="Almeida L.G."/>
            <person name="Vasconcelos A.T."/>
            <person name="Perreira-Neves A."/>
            <person name="Rosa I.A."/>
            <person name="Tasca T."/>
            <person name="Bogo M.R."/>
            <person name="de Souza W."/>
        </authorList>
    </citation>
    <scope>NUCLEOTIDE SEQUENCE [LARGE SCALE GENOMIC DNA]</scope>
    <source>
        <strain evidence="2">K</strain>
    </source>
</reference>
<name>A0A1J4JU26_9EUKA</name>
<dbReference type="GeneID" id="94828538"/>